<dbReference type="AlphaFoldDB" id="A0A8T0HM68"/>
<accession>A0A8T0HM68</accession>
<evidence type="ECO:0000313" key="3">
    <source>
        <dbReference type="Proteomes" id="UP000822688"/>
    </source>
</evidence>
<name>A0A8T0HM68_CERPU</name>
<dbReference type="Proteomes" id="UP000822688">
    <property type="component" value="Chromosome V"/>
</dbReference>
<feature type="region of interest" description="Disordered" evidence="1">
    <location>
        <begin position="19"/>
        <end position="68"/>
    </location>
</feature>
<dbReference type="EMBL" id="CM026426">
    <property type="protein sequence ID" value="KAG0571970.1"/>
    <property type="molecule type" value="Genomic_DNA"/>
</dbReference>
<keyword evidence="3" id="KW-1185">Reference proteome</keyword>
<organism evidence="2 3">
    <name type="scientific">Ceratodon purpureus</name>
    <name type="common">Fire moss</name>
    <name type="synonym">Dicranum purpureum</name>
    <dbReference type="NCBI Taxonomy" id="3225"/>
    <lineage>
        <taxon>Eukaryota</taxon>
        <taxon>Viridiplantae</taxon>
        <taxon>Streptophyta</taxon>
        <taxon>Embryophyta</taxon>
        <taxon>Bryophyta</taxon>
        <taxon>Bryophytina</taxon>
        <taxon>Bryopsida</taxon>
        <taxon>Dicranidae</taxon>
        <taxon>Pseudoditrichales</taxon>
        <taxon>Ditrichaceae</taxon>
        <taxon>Ceratodon</taxon>
    </lineage>
</organism>
<comment type="caution">
    <text evidence="2">The sequence shown here is derived from an EMBL/GenBank/DDBJ whole genome shotgun (WGS) entry which is preliminary data.</text>
</comment>
<evidence type="ECO:0000313" key="2">
    <source>
        <dbReference type="EMBL" id="KAG0571970.1"/>
    </source>
</evidence>
<gene>
    <name evidence="2" type="ORF">KC19_VG057600</name>
</gene>
<reference evidence="2" key="1">
    <citation type="submission" date="2020-06" db="EMBL/GenBank/DDBJ databases">
        <title>WGS assembly of Ceratodon purpureus strain R40.</title>
        <authorList>
            <person name="Carey S.B."/>
            <person name="Jenkins J."/>
            <person name="Shu S."/>
            <person name="Lovell J.T."/>
            <person name="Sreedasyam A."/>
            <person name="Maumus F."/>
            <person name="Tiley G.P."/>
            <person name="Fernandez-Pozo N."/>
            <person name="Barry K."/>
            <person name="Chen C."/>
            <person name="Wang M."/>
            <person name="Lipzen A."/>
            <person name="Daum C."/>
            <person name="Saski C.A."/>
            <person name="Payton A.C."/>
            <person name="Mcbreen J.C."/>
            <person name="Conrad R.E."/>
            <person name="Kollar L.M."/>
            <person name="Olsson S."/>
            <person name="Huttunen S."/>
            <person name="Landis J.B."/>
            <person name="Wickett N.J."/>
            <person name="Johnson M.G."/>
            <person name="Rensing S.A."/>
            <person name="Grimwood J."/>
            <person name="Schmutz J."/>
            <person name="Mcdaniel S.F."/>
        </authorList>
    </citation>
    <scope>NUCLEOTIDE SEQUENCE</scope>
    <source>
        <strain evidence="2">R40</strain>
    </source>
</reference>
<protein>
    <submittedName>
        <fullName evidence="2">Uncharacterized protein</fullName>
    </submittedName>
</protein>
<sequence length="129" mass="14400">MEKLELEVKEILVAMADLQCPPARDKQEEQPQVDRSGAGRRMPLSLSNRRKVPSQQHRHRGLSVVRGASHRGAPLQVVPFPTRDQFKCVKPSNTYVQLLGGFSRWKSRVESGGLKHCGCTSVVSCIHNT</sequence>
<evidence type="ECO:0000256" key="1">
    <source>
        <dbReference type="SAM" id="MobiDB-lite"/>
    </source>
</evidence>
<proteinExistence type="predicted"/>
<feature type="compositionally biased region" description="Basic residues" evidence="1">
    <location>
        <begin position="48"/>
        <end position="61"/>
    </location>
</feature>